<dbReference type="InterPro" id="IPR001849">
    <property type="entry name" value="PH_domain"/>
</dbReference>
<evidence type="ECO:0000259" key="4">
    <source>
        <dbReference type="PROSITE" id="PS50003"/>
    </source>
</evidence>
<dbReference type="GeneID" id="13404564"/>
<dbReference type="PRINTS" id="PR00081">
    <property type="entry name" value="GDHRDH"/>
</dbReference>
<dbReference type="Gene3D" id="3.40.50.720">
    <property type="entry name" value="NAD(P)-binding Rossmann-like Domain"/>
    <property type="match status" value="1"/>
</dbReference>
<dbReference type="PANTHER" id="PTHR36100">
    <property type="entry name" value="BUD SITE SELECTION PROTEIN 4"/>
    <property type="match status" value="1"/>
</dbReference>
<evidence type="ECO:0000313" key="6">
    <source>
        <dbReference type="Proteomes" id="UP000008062"/>
    </source>
</evidence>
<dbReference type="GO" id="GO:0051301">
    <property type="term" value="P:cell division"/>
    <property type="evidence" value="ECO:0007669"/>
    <property type="project" value="UniProtKB-KW"/>
</dbReference>
<dbReference type="InParanoid" id="F9X6G9"/>
<feature type="compositionally biased region" description="Basic and acidic residues" evidence="3">
    <location>
        <begin position="1482"/>
        <end position="1498"/>
    </location>
</feature>
<dbReference type="EMBL" id="CM001198">
    <property type="protein sequence ID" value="EGP89199.1"/>
    <property type="molecule type" value="Genomic_DNA"/>
</dbReference>
<feature type="region of interest" description="Disordered" evidence="3">
    <location>
        <begin position="387"/>
        <end position="447"/>
    </location>
</feature>
<dbReference type="SMART" id="SM00233">
    <property type="entry name" value="PH"/>
    <property type="match status" value="1"/>
</dbReference>
<feature type="compositionally biased region" description="Acidic residues" evidence="3">
    <location>
        <begin position="805"/>
        <end position="814"/>
    </location>
</feature>
<dbReference type="FunFam" id="2.30.29.30:FF:000311">
    <property type="entry name" value="GTP binding protein (Bud4)"/>
    <property type="match status" value="1"/>
</dbReference>
<feature type="region of interest" description="Disordered" evidence="3">
    <location>
        <begin position="1118"/>
        <end position="1193"/>
    </location>
</feature>
<feature type="region of interest" description="Disordered" evidence="3">
    <location>
        <begin position="1366"/>
        <end position="1389"/>
    </location>
</feature>
<accession>F9X6G9</accession>
<dbReference type="InterPro" id="IPR002347">
    <property type="entry name" value="SDR_fam"/>
</dbReference>
<feature type="compositionally biased region" description="Polar residues" evidence="3">
    <location>
        <begin position="13"/>
        <end position="23"/>
    </location>
</feature>
<feature type="compositionally biased region" description="Basic and acidic residues" evidence="3">
    <location>
        <begin position="1159"/>
        <end position="1185"/>
    </location>
</feature>
<feature type="region of interest" description="Disordered" evidence="3">
    <location>
        <begin position="700"/>
        <end position="721"/>
    </location>
</feature>
<dbReference type="InterPro" id="IPR052007">
    <property type="entry name" value="Bud4"/>
</dbReference>
<dbReference type="CDD" id="cd13278">
    <property type="entry name" value="PH_Bud4"/>
    <property type="match status" value="1"/>
</dbReference>
<reference evidence="5 6" key="1">
    <citation type="journal article" date="2011" name="PLoS Genet.">
        <title>Finished genome of the fungal wheat pathogen Mycosphaerella graminicola reveals dispensome structure, chromosome plasticity, and stealth pathogenesis.</title>
        <authorList>
            <person name="Goodwin S.B."/>
            <person name="Ben M'barek S."/>
            <person name="Dhillon B."/>
            <person name="Wittenberg A.H.J."/>
            <person name="Crane C.F."/>
            <person name="Hane J.K."/>
            <person name="Foster A.J."/>
            <person name="Van der Lee T.A.J."/>
            <person name="Grimwood J."/>
            <person name="Aerts A."/>
            <person name="Antoniw J."/>
            <person name="Bailey A."/>
            <person name="Bluhm B."/>
            <person name="Bowler J."/>
            <person name="Bristow J."/>
            <person name="van der Burgt A."/>
            <person name="Canto-Canche B."/>
            <person name="Churchill A.C.L."/>
            <person name="Conde-Ferraez L."/>
            <person name="Cools H.J."/>
            <person name="Coutinho P.M."/>
            <person name="Csukai M."/>
            <person name="Dehal P."/>
            <person name="De Wit P."/>
            <person name="Donzelli B."/>
            <person name="van de Geest H.C."/>
            <person name="van Ham R.C.H.J."/>
            <person name="Hammond-Kosack K.E."/>
            <person name="Henrissat B."/>
            <person name="Kilian A."/>
            <person name="Kobayashi A.K."/>
            <person name="Koopmann E."/>
            <person name="Kourmpetis Y."/>
            <person name="Kuzniar A."/>
            <person name="Lindquist E."/>
            <person name="Lombard V."/>
            <person name="Maliepaard C."/>
            <person name="Martins N."/>
            <person name="Mehrabi R."/>
            <person name="Nap J.P.H."/>
            <person name="Ponomarenko A."/>
            <person name="Rudd J.J."/>
            <person name="Salamov A."/>
            <person name="Schmutz J."/>
            <person name="Schouten H.J."/>
            <person name="Shapiro H."/>
            <person name="Stergiopoulos I."/>
            <person name="Torriani S.F.F."/>
            <person name="Tu H."/>
            <person name="de Vries R.P."/>
            <person name="Waalwijk C."/>
            <person name="Ware S.B."/>
            <person name="Wiebenga A."/>
            <person name="Zwiers L.-H."/>
            <person name="Oliver R.P."/>
            <person name="Grigoriev I.V."/>
            <person name="Kema G.H.J."/>
        </authorList>
    </citation>
    <scope>NUCLEOTIDE SEQUENCE [LARGE SCALE GENOMIC DNA]</scope>
    <source>
        <strain evidence="6">CBS 115943 / IPO323</strain>
    </source>
</reference>
<feature type="compositionally biased region" description="Basic and acidic residues" evidence="3">
    <location>
        <begin position="422"/>
        <end position="443"/>
    </location>
</feature>
<feature type="domain" description="PH" evidence="4">
    <location>
        <begin position="1312"/>
        <end position="1436"/>
    </location>
</feature>
<name>F9X6G9_ZYMTI</name>
<dbReference type="InterPro" id="IPR012966">
    <property type="entry name" value="AHD"/>
</dbReference>
<evidence type="ECO:0000256" key="1">
    <source>
        <dbReference type="ARBA" id="ARBA00022618"/>
    </source>
</evidence>
<feature type="compositionally biased region" description="Basic and acidic residues" evidence="3">
    <location>
        <begin position="825"/>
        <end position="839"/>
    </location>
</feature>
<dbReference type="eggNOG" id="KOG1208">
    <property type="taxonomic scope" value="Eukaryota"/>
</dbReference>
<feature type="region of interest" description="Disordered" evidence="3">
    <location>
        <begin position="1780"/>
        <end position="1799"/>
    </location>
</feature>
<feature type="compositionally biased region" description="Polar residues" evidence="3">
    <location>
        <begin position="176"/>
        <end position="212"/>
    </location>
</feature>
<dbReference type="GO" id="GO:0005525">
    <property type="term" value="F:GTP binding"/>
    <property type="evidence" value="ECO:0007669"/>
    <property type="project" value="TreeGrafter"/>
</dbReference>
<feature type="compositionally biased region" description="Polar residues" evidence="3">
    <location>
        <begin position="37"/>
        <end position="60"/>
    </location>
</feature>
<evidence type="ECO:0000256" key="3">
    <source>
        <dbReference type="SAM" id="MobiDB-lite"/>
    </source>
</evidence>
<proteinExistence type="predicted"/>
<feature type="compositionally biased region" description="Polar residues" evidence="3">
    <location>
        <begin position="945"/>
        <end position="972"/>
    </location>
</feature>
<feature type="region of interest" description="Disordered" evidence="3">
    <location>
        <begin position="1248"/>
        <end position="1267"/>
    </location>
</feature>
<dbReference type="RefSeq" id="XP_003854223.1">
    <property type="nucleotide sequence ID" value="XM_003854175.1"/>
</dbReference>
<dbReference type="Pfam" id="PF00106">
    <property type="entry name" value="adh_short"/>
    <property type="match status" value="1"/>
</dbReference>
<dbReference type="OrthoDB" id="2123378at2759"/>
<feature type="region of interest" description="Disordered" evidence="3">
    <location>
        <begin position="1456"/>
        <end position="1525"/>
    </location>
</feature>
<evidence type="ECO:0000256" key="2">
    <source>
        <dbReference type="ARBA" id="ARBA00023306"/>
    </source>
</evidence>
<dbReference type="STRING" id="336722.F9X6G9"/>
<feature type="compositionally biased region" description="Polar residues" evidence="3">
    <location>
        <begin position="255"/>
        <end position="271"/>
    </location>
</feature>
<dbReference type="PROSITE" id="PS50003">
    <property type="entry name" value="PH_DOMAIN"/>
    <property type="match status" value="1"/>
</dbReference>
<gene>
    <name evidence="5" type="ORF">MYCGRDRAFT_92079</name>
</gene>
<feature type="compositionally biased region" description="Polar residues" evidence="3">
    <location>
        <begin position="599"/>
        <end position="612"/>
    </location>
</feature>
<keyword evidence="1" id="KW-0132">Cell division</keyword>
<dbReference type="Gene3D" id="2.30.29.30">
    <property type="entry name" value="Pleckstrin-homology domain (PH domain)/Phosphotyrosine-binding domain (PTB)"/>
    <property type="match status" value="1"/>
</dbReference>
<sequence>MDSVVRPLRISKGTPSSSPNKSRPLSEVGSNEHRRNSPSWNQVTKQADSSPTTDTSSFIKDNSPRAFFRGRDPMSPSRNDENTFSTPRDASPGVSPKRRASIERLKQAGRVKTSNIFAMETRDAYDPHNVPIVERPSANRPKSPGLLNNSFTRFDSQRKENNPLSSPSRGHKRTESQTTLPITSPSWETRTNGASAPSSPTKSALSRSSQFGSPLEQDSIHQWSDEDRAPTPRARALHRHNKSVTFHEDPEVNEYENQTPEPSVSATSGSREGSYDSDIHYEDYSFERGSSADQHRDDSFDEDLENADKTPVVLPEAWSRMSPQAARTELVDGDDDVFEGSPVPQRPVLGRSESVTSDSDSRPLPPLPGVMRARRESDALFAAAERASNAARSLPAPPKRASCTKEDIIKMRNGRPSPGHAPPEELIVKNLDTGETKDVRVDESEVGEDSVVAELAEFANSPPKISRESILRNLRNSRYETDEDEFDAEKSISGDSPERPTYEQLARMHPDEAVPSRENSRDASGRYFGGYDDDSEVQIKEEPVDDSQFDMGSVPAVEQTQTLAPAPSGDYDRQSSVLRHDIGDDRSPSRESSVGPDAESTNLDIHSASQPTAEVDDGKESLQDAMQLLTVKDYSLNTKKSLSSSGEFELPTFLSSDGFDFGMNDFLTPPATTSAAPTQNEVITKAPFLQPAAEIKPAYKDLPRPTYDGADYSPEGTPESVVHHSSTEEISGLEDHSEFLEQPEPPQQAVEIPERRATIRTGGQLKARPSATPADMRMMAEQRRLVSAEHPVPPIPSAYSAQMEDTTEAEEDVEATTHSSTSNESKADSGVEAGDEHTTSKGKKMSLNLDIPVDDNDDFESAFDRVIEGQKVRESFHLLKPFTRFGPVLKQTVSEQESAEGRVRTAGFVPDAPTPFSPHQHTNAFTRTQKGYLMRQNTKLVIASNRNFSGDSNGTAKSNESAQTTSSRTSPSKGVKHGSNSRKPSAEQFLQTEPWNGKARRKSQRQASAQQMNGVAPPLPGQPSALGVVDEDFAAGTSSLEDDVGEGVERGRLFVKVVGVKHLDLPMPKNDRLYFQLTLDNGLHCVTTASLELGKTVPIGQEFELVVLNDLEFQLTLSTKLPPPPKTEAPISRPSSPTKTPKHGKTSSLTRFLASPKKRAAEKERLEREAADAENRRRDEEEARLQQRKRQSAHPSAWDLLHTLVNPADGSFARAYVNLRAHEKQCFGRPLVVDIPCYNEWAIDAESGSSNNTSVRSKRGTTGPVRRPPYIVGHLELQLLYVPRPTSATDEDMPKSLGSAVREMTKAEKVIEVEHEGHLSQQGGDCVHWRRRFFRLTGPKLVAYHEHTQQKRAVINLSKASRLVDDKSTLVSDPKSGHPGSKSGRRKSAFAEEDEGYAYVEEGFRIRFANGETIDFYADSTAEKELWMKALSQVVGKKDGSSSDKKGKWTDLVLRRERAGGGRPSAMSTMSLAEPEAMKSGTEIRDFTKPPPPPKKDGNAMSSPKKATRPTTPPMNPRRGHRERSENRGIGHAICQSLLSHPNLSNSPLKLFAASRKGASLDFTITNSSHQVFYPKLDVTSKDSIRDFNKEVEKSGIEGELVLVNNAGVNLDNEYGVENVRRTMDVNYYGTLHMCNTFLPHVKESKGRIVNLASIASQLKFYSSAIQARFRDASSVSDHESIMQDFISSVESSSEDAAGFGPPARSYSVSKALVRSLTAILAKENPDVIINCCCPGWINTEMGNLVASKGRTAPKSGEEGARIPVRLAVGEDLGGVSGGYWANESVRGTGDGQVEEGWS</sequence>
<dbReference type="KEGG" id="ztr:MYCGRDRAFT_92079"/>
<dbReference type="Pfam" id="PF00169">
    <property type="entry name" value="PH"/>
    <property type="match status" value="1"/>
</dbReference>
<keyword evidence="2" id="KW-0131">Cell cycle</keyword>
<feature type="compositionally biased region" description="Basic and acidic residues" evidence="3">
    <location>
        <begin position="273"/>
        <end position="286"/>
    </location>
</feature>
<feature type="region of interest" description="Disordered" evidence="3">
    <location>
        <begin position="1"/>
        <end position="370"/>
    </location>
</feature>
<dbReference type="HOGENOM" id="CLU_002541_1_0_1"/>
<organism evidence="5 6">
    <name type="scientific">Zymoseptoria tritici (strain CBS 115943 / IPO323)</name>
    <name type="common">Speckled leaf blotch fungus</name>
    <name type="synonym">Septoria tritici</name>
    <dbReference type="NCBI Taxonomy" id="336722"/>
    <lineage>
        <taxon>Eukaryota</taxon>
        <taxon>Fungi</taxon>
        <taxon>Dikarya</taxon>
        <taxon>Ascomycota</taxon>
        <taxon>Pezizomycotina</taxon>
        <taxon>Dothideomycetes</taxon>
        <taxon>Dothideomycetidae</taxon>
        <taxon>Mycosphaerellales</taxon>
        <taxon>Mycosphaerellaceae</taxon>
        <taxon>Zymoseptoria</taxon>
    </lineage>
</organism>
<feature type="compositionally biased region" description="Basic and acidic residues" evidence="3">
    <location>
        <begin position="570"/>
        <end position="589"/>
    </location>
</feature>
<feature type="region of interest" description="Disordered" evidence="3">
    <location>
        <begin position="791"/>
        <end position="846"/>
    </location>
</feature>
<feature type="region of interest" description="Disordered" evidence="3">
    <location>
        <begin position="945"/>
        <end position="1026"/>
    </location>
</feature>
<dbReference type="OMA" id="MFAREQK"/>
<protein>
    <recommendedName>
        <fullName evidence="4">PH domain-containing protein</fullName>
    </recommendedName>
</protein>
<dbReference type="PANTHER" id="PTHR36100:SF1">
    <property type="entry name" value="BUD SITE SELECTION PROTEIN 4"/>
    <property type="match status" value="1"/>
</dbReference>
<dbReference type="InterPro" id="IPR011993">
    <property type="entry name" value="PH-like_dom_sf"/>
</dbReference>
<evidence type="ECO:0000313" key="5">
    <source>
        <dbReference type="EMBL" id="EGP89199.1"/>
    </source>
</evidence>
<feature type="compositionally biased region" description="Basic and acidic residues" evidence="3">
    <location>
        <begin position="488"/>
        <end position="524"/>
    </location>
</feature>
<keyword evidence="6" id="KW-1185">Reference proteome</keyword>
<feature type="region of interest" description="Disordered" evidence="3">
    <location>
        <begin position="477"/>
        <end position="619"/>
    </location>
</feature>
<dbReference type="PRINTS" id="PR00080">
    <property type="entry name" value="SDRFAMILY"/>
</dbReference>
<dbReference type="Proteomes" id="UP000008062">
    <property type="component" value="Chromosome 3"/>
</dbReference>
<dbReference type="SUPFAM" id="SSF50729">
    <property type="entry name" value="PH domain-like"/>
    <property type="match status" value="1"/>
</dbReference>
<dbReference type="Pfam" id="PF08174">
    <property type="entry name" value="Anillin"/>
    <property type="match status" value="1"/>
</dbReference>
<dbReference type="InterPro" id="IPR036291">
    <property type="entry name" value="NAD(P)-bd_dom_sf"/>
</dbReference>
<dbReference type="SUPFAM" id="SSF51735">
    <property type="entry name" value="NAD(P)-binding Rossmann-fold domains"/>
    <property type="match status" value="1"/>
</dbReference>